<organism evidence="2 3">
    <name type="scientific">Euphydryas editha</name>
    <name type="common">Edith's checkerspot</name>
    <dbReference type="NCBI Taxonomy" id="104508"/>
    <lineage>
        <taxon>Eukaryota</taxon>
        <taxon>Metazoa</taxon>
        <taxon>Ecdysozoa</taxon>
        <taxon>Arthropoda</taxon>
        <taxon>Hexapoda</taxon>
        <taxon>Insecta</taxon>
        <taxon>Pterygota</taxon>
        <taxon>Neoptera</taxon>
        <taxon>Endopterygota</taxon>
        <taxon>Lepidoptera</taxon>
        <taxon>Glossata</taxon>
        <taxon>Ditrysia</taxon>
        <taxon>Papilionoidea</taxon>
        <taxon>Nymphalidae</taxon>
        <taxon>Nymphalinae</taxon>
        <taxon>Euphydryas</taxon>
    </lineage>
</organism>
<proteinExistence type="predicted"/>
<keyword evidence="3" id="KW-1185">Reference proteome</keyword>
<protein>
    <recommendedName>
        <fullName evidence="1">Reverse transcriptase domain-containing protein</fullName>
    </recommendedName>
</protein>
<reference evidence="2" key="1">
    <citation type="submission" date="2022-03" db="EMBL/GenBank/DDBJ databases">
        <authorList>
            <person name="Tunstrom K."/>
        </authorList>
    </citation>
    <scope>NUCLEOTIDE SEQUENCE</scope>
</reference>
<dbReference type="PANTHER" id="PTHR33332">
    <property type="entry name" value="REVERSE TRANSCRIPTASE DOMAIN-CONTAINING PROTEIN"/>
    <property type="match status" value="1"/>
</dbReference>
<dbReference type="AlphaFoldDB" id="A0AAU9UR96"/>
<feature type="domain" description="Reverse transcriptase" evidence="1">
    <location>
        <begin position="112"/>
        <end position="243"/>
    </location>
</feature>
<name>A0AAU9UR96_EUPED</name>
<dbReference type="EMBL" id="CAKOGL010000023">
    <property type="protein sequence ID" value="CAH2100607.1"/>
    <property type="molecule type" value="Genomic_DNA"/>
</dbReference>
<accession>A0AAU9UR96</accession>
<comment type="caution">
    <text evidence="2">The sequence shown here is derived from an EMBL/GenBank/DDBJ whole genome shotgun (WGS) entry which is preliminary data.</text>
</comment>
<dbReference type="Pfam" id="PF00078">
    <property type="entry name" value="RVT_1"/>
    <property type="match status" value="1"/>
</dbReference>
<dbReference type="InterPro" id="IPR000477">
    <property type="entry name" value="RT_dom"/>
</dbReference>
<evidence type="ECO:0000313" key="3">
    <source>
        <dbReference type="Proteomes" id="UP001153954"/>
    </source>
</evidence>
<evidence type="ECO:0000313" key="2">
    <source>
        <dbReference type="EMBL" id="CAH2100607.1"/>
    </source>
</evidence>
<sequence>MNFNTVCRCCLARPPDKDLKSVYTCLGKTEVYGDMLKECFEIHLSIEPCDSENGICEICIARLRNASEFKHQILRCVVVRVCDIKVEDTPQIKKECLDIEENDISASEDIMKHVNNNRQVDAVYADLSKAFDAVALPAYDLEGSVLLWLESYLSKRSFYVVVNGCSSTLCDMNSGVQQGSHLSPILFNIFVNDLPYLIKHSAPSVFVDDLKLWKVINTSEDVSLIQSDLNALVDWCRINGMQLIGVRLEEIEIVKDLRD</sequence>
<dbReference type="Proteomes" id="UP001153954">
    <property type="component" value="Unassembled WGS sequence"/>
</dbReference>
<evidence type="ECO:0000259" key="1">
    <source>
        <dbReference type="Pfam" id="PF00078"/>
    </source>
</evidence>
<gene>
    <name evidence="2" type="ORF">EEDITHA_LOCUS15451</name>
</gene>